<dbReference type="AlphaFoldDB" id="A0A5C6TRF5"/>
<evidence type="ECO:0000313" key="2">
    <source>
        <dbReference type="Proteomes" id="UP000321249"/>
    </source>
</evidence>
<protein>
    <submittedName>
        <fullName evidence="1">Uncharacterized protein</fullName>
    </submittedName>
</protein>
<name>A0A5C6TRF5_9SPHN</name>
<dbReference type="RefSeq" id="WP_147042413.1">
    <property type="nucleotide sequence ID" value="NZ_BAABIR010000002.1"/>
</dbReference>
<evidence type="ECO:0000313" key="1">
    <source>
        <dbReference type="EMBL" id="TXC63012.1"/>
    </source>
</evidence>
<proteinExistence type="predicted"/>
<gene>
    <name evidence="1" type="ORF">FRZ32_04620</name>
</gene>
<accession>A0A5C6TRF5</accession>
<organism evidence="1 2">
    <name type="scientific">Allosphingosinicella ginsenosidimutans</name>
    <dbReference type="NCBI Taxonomy" id="1176539"/>
    <lineage>
        <taxon>Bacteria</taxon>
        <taxon>Pseudomonadati</taxon>
        <taxon>Pseudomonadota</taxon>
        <taxon>Alphaproteobacteria</taxon>
        <taxon>Sphingomonadales</taxon>
        <taxon>Sphingomonadaceae</taxon>
        <taxon>Allosphingosinicella</taxon>
    </lineage>
</organism>
<comment type="caution">
    <text evidence="1">The sequence shown here is derived from an EMBL/GenBank/DDBJ whole genome shotgun (WGS) entry which is preliminary data.</text>
</comment>
<dbReference type="Proteomes" id="UP000321249">
    <property type="component" value="Unassembled WGS sequence"/>
</dbReference>
<keyword evidence="2" id="KW-1185">Reference proteome</keyword>
<sequence>MHSQGKTMGKKGWIGRRNAAMAIARGATEAEARLIHYELSGLSDVRALRSGPFLLSGKSPEATAARRHPK</sequence>
<reference evidence="1 2" key="1">
    <citation type="journal article" date="2015" name="J. Microbiol.">
        <title>Sphingosinicella ginsenosidimutans sp. nov., with ginsenoside converting activity.</title>
        <authorList>
            <person name="Kim J.K."/>
            <person name="Kang M.S."/>
            <person name="Park S.C."/>
            <person name="Kim K.M."/>
            <person name="Choi K."/>
            <person name="Yoon M.H."/>
            <person name="Im W.T."/>
        </authorList>
    </citation>
    <scope>NUCLEOTIDE SEQUENCE [LARGE SCALE GENOMIC DNA]</scope>
    <source>
        <strain evidence="1 2">BS-11</strain>
    </source>
</reference>
<dbReference type="EMBL" id="VOQQ01000001">
    <property type="protein sequence ID" value="TXC63012.1"/>
    <property type="molecule type" value="Genomic_DNA"/>
</dbReference>